<organism evidence="2 3">
    <name type="scientific">Lithospermum erythrorhizon</name>
    <name type="common">Purple gromwell</name>
    <name type="synonym">Lithospermum officinale var. erythrorhizon</name>
    <dbReference type="NCBI Taxonomy" id="34254"/>
    <lineage>
        <taxon>Eukaryota</taxon>
        <taxon>Viridiplantae</taxon>
        <taxon>Streptophyta</taxon>
        <taxon>Embryophyta</taxon>
        <taxon>Tracheophyta</taxon>
        <taxon>Spermatophyta</taxon>
        <taxon>Magnoliopsida</taxon>
        <taxon>eudicotyledons</taxon>
        <taxon>Gunneridae</taxon>
        <taxon>Pentapetalae</taxon>
        <taxon>asterids</taxon>
        <taxon>lamiids</taxon>
        <taxon>Boraginales</taxon>
        <taxon>Boraginaceae</taxon>
        <taxon>Boraginoideae</taxon>
        <taxon>Lithospermeae</taxon>
        <taxon>Lithospermum</taxon>
    </lineage>
</organism>
<protein>
    <submittedName>
        <fullName evidence="2">Uncharacterized protein</fullName>
    </submittedName>
</protein>
<proteinExistence type="predicted"/>
<dbReference type="EMBL" id="BAABME010025809">
    <property type="protein sequence ID" value="GAA0172797.1"/>
    <property type="molecule type" value="Genomic_DNA"/>
</dbReference>
<evidence type="ECO:0000313" key="2">
    <source>
        <dbReference type="EMBL" id="GAA0172797.1"/>
    </source>
</evidence>
<reference evidence="2 3" key="1">
    <citation type="submission" date="2024-01" db="EMBL/GenBank/DDBJ databases">
        <title>The complete chloroplast genome sequence of Lithospermum erythrorhizon: insights into the phylogenetic relationship among Boraginaceae species and the maternal lineages of purple gromwells.</title>
        <authorList>
            <person name="Okada T."/>
            <person name="Watanabe K."/>
        </authorList>
    </citation>
    <scope>NUCLEOTIDE SEQUENCE [LARGE SCALE GENOMIC DNA]</scope>
</reference>
<dbReference type="Proteomes" id="UP001454036">
    <property type="component" value="Unassembled WGS sequence"/>
</dbReference>
<keyword evidence="3" id="KW-1185">Reference proteome</keyword>
<feature type="region of interest" description="Disordered" evidence="1">
    <location>
        <begin position="1"/>
        <end position="25"/>
    </location>
</feature>
<dbReference type="AlphaFoldDB" id="A0AAV3REM5"/>
<evidence type="ECO:0000313" key="3">
    <source>
        <dbReference type="Proteomes" id="UP001454036"/>
    </source>
</evidence>
<comment type="caution">
    <text evidence="2">The sequence shown here is derived from an EMBL/GenBank/DDBJ whole genome shotgun (WGS) entry which is preliminary data.</text>
</comment>
<accession>A0AAV3REM5</accession>
<sequence>MADGEAAVKTPPQEGGAQPPLSSFGEVLSPTPLFSQVLQGSLKPMVQDFNSESLPFKPISMHQGRALNSHIAQKEGEARIADKVFDRLPQPGHCVKSGVQSAVPYGNRLGRKEMVSKVWKAK</sequence>
<gene>
    <name evidence="2" type="ORF">LIER_41404</name>
</gene>
<evidence type="ECO:0000256" key="1">
    <source>
        <dbReference type="SAM" id="MobiDB-lite"/>
    </source>
</evidence>
<name>A0AAV3REM5_LITER</name>